<gene>
    <name evidence="16" type="ORF">D910_04332</name>
    <name evidence="15" type="ORF">YQE_10849</name>
</gene>
<dbReference type="GO" id="GO:0006122">
    <property type="term" value="P:mitochondrial electron transport, ubiquinol to cytochrome c"/>
    <property type="evidence" value="ECO:0007669"/>
    <property type="project" value="InterPro"/>
</dbReference>
<dbReference type="SUPFAM" id="SSF81524">
    <property type="entry name" value="14 kDa protein of cytochrome bc1 complex (Ubiquinol-cytochrome c reductase)"/>
    <property type="match status" value="1"/>
</dbReference>
<evidence type="ECO:0000256" key="14">
    <source>
        <dbReference type="ARBA" id="ARBA00046393"/>
    </source>
</evidence>
<keyword evidence="5" id="KW-0679">Respiratory chain</keyword>
<keyword evidence="9" id="KW-0472">Membrane</keyword>
<evidence type="ECO:0000313" key="17">
    <source>
        <dbReference type="Proteomes" id="UP000030742"/>
    </source>
</evidence>
<evidence type="ECO:0000256" key="3">
    <source>
        <dbReference type="ARBA" id="ARBA00016323"/>
    </source>
</evidence>
<dbReference type="EMBL" id="KB741216">
    <property type="protein sequence ID" value="ENN72508.1"/>
    <property type="molecule type" value="Genomic_DNA"/>
</dbReference>
<comment type="subunit">
    <text evidence="13">Component of the ubiquinol-cytochrome c oxidoreductase (cytochrome b-c1 complex, complex III, CIII), a multisubunit enzyme composed of 3 respiratory subunits cytochrome b, cytochrome c1 and Rieske protein, 2 core protein subunits, and additional low-molecular weight protein subunits. The complex exists as an obligatory dimer and forms supercomplexes (SCs) in the inner mitochondrial membrane with cytochrome c oxidase (complex IV, CIV).</text>
</comment>
<dbReference type="EMBL" id="KB631897">
    <property type="protein sequence ID" value="ERL86929.1"/>
    <property type="molecule type" value="Genomic_DNA"/>
</dbReference>
<evidence type="ECO:0000256" key="11">
    <source>
        <dbReference type="ARBA" id="ARBA00031684"/>
    </source>
</evidence>
<name>N6T4G6_DENPD</name>
<comment type="similarity">
    <text evidence="2">Belongs to the UQCRB/QCR7 family.</text>
</comment>
<evidence type="ECO:0000313" key="16">
    <source>
        <dbReference type="EMBL" id="ERL86929.1"/>
    </source>
</evidence>
<evidence type="ECO:0000256" key="13">
    <source>
        <dbReference type="ARBA" id="ARBA00038521"/>
    </source>
</evidence>
<dbReference type="GO" id="GO:0045275">
    <property type="term" value="C:respiratory chain complex III"/>
    <property type="evidence" value="ECO:0007669"/>
    <property type="project" value="InterPro"/>
</dbReference>
<evidence type="ECO:0000256" key="4">
    <source>
        <dbReference type="ARBA" id="ARBA00022448"/>
    </source>
</evidence>
<comment type="subcellular location">
    <subcellularLocation>
        <location evidence="1">Mitochondrion inner membrane</location>
        <topology evidence="1">Peripheral membrane protein</topology>
        <orientation evidence="1">Matrix side</orientation>
    </subcellularLocation>
</comment>
<dbReference type="Proteomes" id="UP000030742">
    <property type="component" value="Unassembled WGS sequence"/>
</dbReference>
<dbReference type="PANTHER" id="PTHR12022:SF0">
    <property type="entry name" value="CYTOCHROME B-C1 COMPLEX SUBUNIT 7"/>
    <property type="match status" value="1"/>
</dbReference>
<dbReference type="InterPro" id="IPR036544">
    <property type="entry name" value="QCR7_sf"/>
</dbReference>
<keyword evidence="6" id="KW-0999">Mitochondrion inner membrane</keyword>
<dbReference type="Gene3D" id="1.10.1090.10">
    <property type="entry name" value="Cytochrome b-c1 complex subunit 7"/>
    <property type="match status" value="1"/>
</dbReference>
<sequence>MAVNFIQKRFASRSWQEWAYQLSGFNKLGLWRDDLVNEQCEPNVKAALERLPSRLVQERNFRILRAVQLTIQKEILPKDQWTQLKDDKLYLTPYLEELAKEQREQDEWNKKY</sequence>
<comment type="subunit">
    <text evidence="14">Component of the ubiquinol-cytochrome c oxidoreductase (cytochrome b-c1 complex, complex III, CIII), a multisubunit enzyme composed of 11 subunits. The complex is composed of 3 respiratory subunits cytochrome b, cytochrome c1 and Rieske protein UQCRFS1, 2 core protein subunits UQCRC1/QCR1 and UQCRC2/QCR2, and 6 low-molecular weight protein subunits UQCRH/QCR6, UQCRB/QCR7, UQCRQ/QCR8, UQCR10/QCR9, UQCR11/QCR10 and subunit 9, the cleavage product of Rieske protein UQCRFS1. The complex exists as an obligatory dimer and forms supercomplexes (SCs) in the inner mitochondrial membrane with NADH-ubiquinone oxidoreductase (complex I, CI) and cytochrome c oxidase (complex IV, CIV), resulting in different assemblies (supercomplex SCI(1)III(2)IV(1) and megacomplex MCI(2)III(2)IV(2)).</text>
</comment>
<evidence type="ECO:0000256" key="10">
    <source>
        <dbReference type="ARBA" id="ARBA00031021"/>
    </source>
</evidence>
<dbReference type="PANTHER" id="PTHR12022">
    <property type="entry name" value="UBIQUINOL-CYTOCHROME C REDUCTASE COMPLEX 14 KD PROTEIN"/>
    <property type="match status" value="1"/>
</dbReference>
<organism evidence="15">
    <name type="scientific">Dendroctonus ponderosae</name>
    <name type="common">Mountain pine beetle</name>
    <dbReference type="NCBI Taxonomy" id="77166"/>
    <lineage>
        <taxon>Eukaryota</taxon>
        <taxon>Metazoa</taxon>
        <taxon>Ecdysozoa</taxon>
        <taxon>Arthropoda</taxon>
        <taxon>Hexapoda</taxon>
        <taxon>Insecta</taxon>
        <taxon>Pterygota</taxon>
        <taxon>Neoptera</taxon>
        <taxon>Endopterygota</taxon>
        <taxon>Coleoptera</taxon>
        <taxon>Polyphaga</taxon>
        <taxon>Cucujiformia</taxon>
        <taxon>Curculionidae</taxon>
        <taxon>Scolytinae</taxon>
        <taxon>Dendroctonus</taxon>
    </lineage>
</organism>
<protein>
    <recommendedName>
        <fullName evidence="3">Cytochrome b-c1 complex subunit 7</fullName>
    </recommendedName>
    <alternativeName>
        <fullName evidence="11">Complex III subunit 7</fullName>
    </alternativeName>
    <alternativeName>
        <fullName evidence="10">Complex III subunit VII</fullName>
    </alternativeName>
    <alternativeName>
        <fullName evidence="12">Ubiquinol-cytochrome c reductase complex 14 kDa protein</fullName>
    </alternativeName>
</protein>
<reference evidence="15 17" key="1">
    <citation type="journal article" date="2013" name="Genome Biol.">
        <title>Draft genome of the mountain pine beetle, Dendroctonus ponderosae Hopkins, a major forest pest.</title>
        <authorList>
            <person name="Keeling C.I."/>
            <person name="Yuen M.M."/>
            <person name="Liao N.Y."/>
            <person name="Docking T.R."/>
            <person name="Chan S.K."/>
            <person name="Taylor G.A."/>
            <person name="Palmquist D.L."/>
            <person name="Jackman S.D."/>
            <person name="Nguyen A."/>
            <person name="Li M."/>
            <person name="Henderson H."/>
            <person name="Janes J.K."/>
            <person name="Zhao Y."/>
            <person name="Pandoh P."/>
            <person name="Moore R."/>
            <person name="Sperling F.A."/>
            <person name="Huber D.P."/>
            <person name="Birol I."/>
            <person name="Jones S.J."/>
            <person name="Bohlmann J."/>
        </authorList>
    </citation>
    <scope>NUCLEOTIDE SEQUENCE</scope>
</reference>
<evidence type="ECO:0000256" key="8">
    <source>
        <dbReference type="ARBA" id="ARBA00023128"/>
    </source>
</evidence>
<evidence type="ECO:0000256" key="2">
    <source>
        <dbReference type="ARBA" id="ARBA00008554"/>
    </source>
</evidence>
<evidence type="ECO:0000313" key="15">
    <source>
        <dbReference type="EMBL" id="ENN72508.1"/>
    </source>
</evidence>
<dbReference type="STRING" id="77166.N6T4G6"/>
<dbReference type="OMA" id="MAKWEAN"/>
<dbReference type="HOGENOM" id="CLU_115154_2_0_1"/>
<keyword evidence="8" id="KW-0496">Mitochondrion</keyword>
<proteinExistence type="inferred from homology"/>
<evidence type="ECO:0000256" key="7">
    <source>
        <dbReference type="ARBA" id="ARBA00022982"/>
    </source>
</evidence>
<dbReference type="Pfam" id="PF02271">
    <property type="entry name" value="UCR_14kD"/>
    <property type="match status" value="1"/>
</dbReference>
<dbReference type="FunFam" id="1.10.1090.10:FF:000001">
    <property type="entry name" value="Cytochrome b-c1 complex subunit 7"/>
    <property type="match status" value="1"/>
</dbReference>
<keyword evidence="7" id="KW-0249">Electron transport</keyword>
<dbReference type="GO" id="GO:0005743">
    <property type="term" value="C:mitochondrial inner membrane"/>
    <property type="evidence" value="ECO:0007669"/>
    <property type="project" value="UniProtKB-SubCell"/>
</dbReference>
<evidence type="ECO:0000256" key="1">
    <source>
        <dbReference type="ARBA" id="ARBA00004443"/>
    </source>
</evidence>
<dbReference type="OrthoDB" id="425749at2759"/>
<evidence type="ECO:0000256" key="6">
    <source>
        <dbReference type="ARBA" id="ARBA00022792"/>
    </source>
</evidence>
<accession>N6T4G6</accession>
<evidence type="ECO:0000256" key="9">
    <source>
        <dbReference type="ARBA" id="ARBA00023136"/>
    </source>
</evidence>
<dbReference type="AlphaFoldDB" id="N6T4G6"/>
<dbReference type="InterPro" id="IPR003197">
    <property type="entry name" value="QCR7"/>
</dbReference>
<feature type="non-terminal residue" evidence="15">
    <location>
        <position position="1"/>
    </location>
</feature>
<evidence type="ECO:0000256" key="5">
    <source>
        <dbReference type="ARBA" id="ARBA00022660"/>
    </source>
</evidence>
<evidence type="ECO:0000256" key="12">
    <source>
        <dbReference type="ARBA" id="ARBA00032927"/>
    </source>
</evidence>
<keyword evidence="4" id="KW-0813">Transport</keyword>
<dbReference type="PIRSF" id="PIRSF000022">
    <property type="entry name" value="Bc1_14K"/>
    <property type="match status" value="1"/>
</dbReference>